<dbReference type="SUPFAM" id="SSF57716">
    <property type="entry name" value="Glucocorticoid receptor-like (DNA-binding domain)"/>
    <property type="match status" value="1"/>
</dbReference>
<dbReference type="InterPro" id="IPR026516">
    <property type="entry name" value="THAP1/10"/>
</dbReference>
<keyword evidence="4 5" id="KW-0238">DNA-binding</keyword>
<dbReference type="Gene3D" id="6.20.210.20">
    <property type="entry name" value="THAP domain"/>
    <property type="match status" value="1"/>
</dbReference>
<keyword evidence="2 5" id="KW-0863">Zinc-finger</keyword>
<reference evidence="7" key="1">
    <citation type="journal article" date="2017" name="Parasit. Vectors">
        <title>Sialotranscriptomics of Rhipicephalus zambeziensis reveals intricate expression profiles of secretory proteins and suggests tight temporal transcriptional regulation during blood-feeding.</title>
        <authorList>
            <person name="de Castro M.H."/>
            <person name="de Klerk D."/>
            <person name="Pienaar R."/>
            <person name="Rees D.J.G."/>
            <person name="Mans B.J."/>
        </authorList>
    </citation>
    <scope>NUCLEOTIDE SEQUENCE</scope>
    <source>
        <tissue evidence="7">Salivary glands</tissue>
    </source>
</reference>
<dbReference type="InterPro" id="IPR038441">
    <property type="entry name" value="THAP_Znf_sf"/>
</dbReference>
<evidence type="ECO:0000256" key="3">
    <source>
        <dbReference type="ARBA" id="ARBA00022833"/>
    </source>
</evidence>
<evidence type="ECO:0000256" key="4">
    <source>
        <dbReference type="ARBA" id="ARBA00023125"/>
    </source>
</evidence>
<dbReference type="PANTHER" id="PTHR46600:SF11">
    <property type="entry name" value="THAP DOMAIN-CONTAINING PROTEIN 10"/>
    <property type="match status" value="1"/>
</dbReference>
<evidence type="ECO:0000313" key="7">
    <source>
        <dbReference type="EMBL" id="MAA23436.1"/>
    </source>
</evidence>
<dbReference type="EMBL" id="GFPF01012290">
    <property type="protein sequence ID" value="MAA23436.1"/>
    <property type="molecule type" value="Transcribed_RNA"/>
</dbReference>
<dbReference type="SMART" id="SM00980">
    <property type="entry name" value="THAP"/>
    <property type="match status" value="1"/>
</dbReference>
<dbReference type="AlphaFoldDB" id="A0A224Z0P4"/>
<evidence type="ECO:0000256" key="5">
    <source>
        <dbReference type="PROSITE-ProRule" id="PRU00309"/>
    </source>
</evidence>
<dbReference type="SMART" id="SM00692">
    <property type="entry name" value="DM3"/>
    <property type="match status" value="1"/>
</dbReference>
<evidence type="ECO:0000256" key="2">
    <source>
        <dbReference type="ARBA" id="ARBA00022771"/>
    </source>
</evidence>
<keyword evidence="3" id="KW-0862">Zinc</keyword>
<accession>A0A224Z0P4</accession>
<sequence length="172" mass="19580">MCTTCAVVGCGNVPPMPGISFHLFPKDPRTRRLWLAALKRDRWEPRVSSCVCSAHFTKEDYLHDPEIALRMGMKPFSRLLKPGAVPSVFEPDRKAIRLRGAFEKRHRKEVVEEAFAAYASLSRAPHRSTSHLCEKHMKRSVSTGTNTCRLTRNQGMMTERPMLRNTGSLTRK</sequence>
<evidence type="ECO:0000256" key="1">
    <source>
        <dbReference type="ARBA" id="ARBA00022723"/>
    </source>
</evidence>
<name>A0A224Z0P4_9ACAR</name>
<dbReference type="PANTHER" id="PTHR46600">
    <property type="entry name" value="THAP DOMAIN-CONTAINING"/>
    <property type="match status" value="1"/>
</dbReference>
<dbReference type="Pfam" id="PF05485">
    <property type="entry name" value="THAP"/>
    <property type="match status" value="1"/>
</dbReference>
<proteinExistence type="predicted"/>
<dbReference type="GO" id="GO:0043565">
    <property type="term" value="F:sequence-specific DNA binding"/>
    <property type="evidence" value="ECO:0007669"/>
    <property type="project" value="InterPro"/>
</dbReference>
<dbReference type="PROSITE" id="PS50950">
    <property type="entry name" value="ZF_THAP"/>
    <property type="match status" value="1"/>
</dbReference>
<protein>
    <submittedName>
        <fullName evidence="7">THAP domain containing protein</fullName>
    </submittedName>
</protein>
<dbReference type="GO" id="GO:0008270">
    <property type="term" value="F:zinc ion binding"/>
    <property type="evidence" value="ECO:0007669"/>
    <property type="project" value="UniProtKB-KW"/>
</dbReference>
<evidence type="ECO:0000259" key="6">
    <source>
        <dbReference type="PROSITE" id="PS50950"/>
    </source>
</evidence>
<dbReference type="InterPro" id="IPR006612">
    <property type="entry name" value="THAP_Znf"/>
</dbReference>
<organism evidence="7">
    <name type="scientific">Rhipicephalus zambeziensis</name>
    <dbReference type="NCBI Taxonomy" id="60191"/>
    <lineage>
        <taxon>Eukaryota</taxon>
        <taxon>Metazoa</taxon>
        <taxon>Ecdysozoa</taxon>
        <taxon>Arthropoda</taxon>
        <taxon>Chelicerata</taxon>
        <taxon>Arachnida</taxon>
        <taxon>Acari</taxon>
        <taxon>Parasitiformes</taxon>
        <taxon>Ixodida</taxon>
        <taxon>Ixodoidea</taxon>
        <taxon>Ixodidae</taxon>
        <taxon>Rhipicephalinae</taxon>
        <taxon>Rhipicephalus</taxon>
        <taxon>Rhipicephalus</taxon>
    </lineage>
</organism>
<keyword evidence="1" id="KW-0479">Metal-binding</keyword>
<feature type="domain" description="THAP-type" evidence="6">
    <location>
        <begin position="1"/>
        <end position="89"/>
    </location>
</feature>